<dbReference type="InterPro" id="IPR007863">
    <property type="entry name" value="Peptidase_M16_C"/>
</dbReference>
<accession>A0A064BXD9</accession>
<evidence type="ECO:0000259" key="1">
    <source>
        <dbReference type="Pfam" id="PF05193"/>
    </source>
</evidence>
<sequence>MELVHGISTHFIQSKKFKTNKITVRFTAPLSLDTIAGHMLSASMLETANQMYPTSQDLRRHLASLYGTDMSTNCFRRGQSHIIELTFTYVRDEFLSRKNVLTSQILELVKETLFSPVVVDNGFDPALFEIEKKQLLASLAADMDDSFYFAHKELDKLFFHDERLQLEYSDLRNRILAETPQSSYSCFQEFLANDRIDFFFLGDFNEVEIQNVLESFGFKGRKGDVKVQYCQPYSNILQEGMVRKNVGQSILELGYHYRSKYGDEQHLPMIVMNGLLGGFAHSKLFTNVRENAGLAYTISSQLDLFSGFLRMYAGIDRENRNQARKMMNNQLLDLKKGYFTELELEQTKEMIRRSLLLSQDNQGSLIERAYQNALLGKSSADFKSWITKLEQVDKDDICRAANNVKLQAIYFMEGIE</sequence>
<dbReference type="SUPFAM" id="SSF63411">
    <property type="entry name" value="LuxS/MPP-like metallohydrolase"/>
    <property type="match status" value="2"/>
</dbReference>
<reference evidence="3 5" key="2">
    <citation type="submission" date="2019-07" db="EMBL/GenBank/DDBJ databases">
        <authorList>
            <person name="Mohale T."/>
        </authorList>
    </citation>
    <scope>NUCLEOTIDE SEQUENCE [LARGE SCALE GENOMIC DNA]</scope>
    <source>
        <strain evidence="3 5">NTPn 59</strain>
    </source>
</reference>
<dbReference type="GO" id="GO:0008233">
    <property type="term" value="F:peptidase activity"/>
    <property type="evidence" value="ECO:0007669"/>
    <property type="project" value="UniProtKB-KW"/>
</dbReference>
<protein>
    <submittedName>
        <fullName evidence="3">Insulinase family protein</fullName>
    </submittedName>
    <submittedName>
        <fullName evidence="2">Zinc-dependent protease</fullName>
    </submittedName>
</protein>
<keyword evidence="2" id="KW-0378">Hydrolase</keyword>
<evidence type="ECO:0000313" key="4">
    <source>
        <dbReference type="Proteomes" id="UP000045541"/>
    </source>
</evidence>
<dbReference type="EMBL" id="VMYC01000134">
    <property type="protein sequence ID" value="TVX69069.1"/>
    <property type="molecule type" value="Genomic_DNA"/>
</dbReference>
<dbReference type="PANTHER" id="PTHR11851:SF186">
    <property type="entry name" value="INACTIVE METALLOPROTEASE YMFF-RELATED"/>
    <property type="match status" value="1"/>
</dbReference>
<name>A0A064BXD9_STREE</name>
<dbReference type="InterPro" id="IPR011249">
    <property type="entry name" value="Metalloenz_LuxS/M16"/>
</dbReference>
<dbReference type="NCBIfam" id="NF047422">
    <property type="entry name" value="YfmF_fam"/>
    <property type="match status" value="1"/>
</dbReference>
<proteinExistence type="predicted"/>
<evidence type="ECO:0000313" key="3">
    <source>
        <dbReference type="EMBL" id="TVX69069.1"/>
    </source>
</evidence>
<organism evidence="2 4">
    <name type="scientific">Streptococcus pneumoniae</name>
    <dbReference type="NCBI Taxonomy" id="1313"/>
    <lineage>
        <taxon>Bacteria</taxon>
        <taxon>Bacillati</taxon>
        <taxon>Bacillota</taxon>
        <taxon>Bacilli</taxon>
        <taxon>Lactobacillales</taxon>
        <taxon>Streptococcaceae</taxon>
        <taxon>Streptococcus</taxon>
    </lineage>
</organism>
<reference evidence="2 4" key="1">
    <citation type="submission" date="2015-03" db="EMBL/GenBank/DDBJ databases">
        <authorList>
            <consortium name="Pathogen Informatics"/>
            <person name="Murphy D."/>
        </authorList>
    </citation>
    <scope>NUCLEOTIDE SEQUENCE [LARGE SCALE GENOMIC DNA]</scope>
    <source>
        <strain evidence="2 4">0310</strain>
    </source>
</reference>
<comment type="caution">
    <text evidence="2">The sequence shown here is derived from an EMBL/GenBank/DDBJ whole genome shotgun (WGS) entry which is preliminary data.</text>
</comment>
<keyword evidence="2" id="KW-0645">Protease</keyword>
<dbReference type="Proteomes" id="UP000045541">
    <property type="component" value="Unassembled WGS sequence"/>
</dbReference>
<dbReference type="Proteomes" id="UP000315060">
    <property type="component" value="Unassembled WGS sequence"/>
</dbReference>
<dbReference type="AlphaFoldDB" id="A0A064BXD9"/>
<evidence type="ECO:0000313" key="5">
    <source>
        <dbReference type="Proteomes" id="UP000315060"/>
    </source>
</evidence>
<dbReference type="GO" id="GO:0006508">
    <property type="term" value="P:proteolysis"/>
    <property type="evidence" value="ECO:0007669"/>
    <property type="project" value="UniProtKB-KW"/>
</dbReference>
<feature type="domain" description="Peptidase M16 C-terminal" evidence="1">
    <location>
        <begin position="179"/>
        <end position="349"/>
    </location>
</feature>
<evidence type="ECO:0000313" key="2">
    <source>
        <dbReference type="EMBL" id="CKJ30490.1"/>
    </source>
</evidence>
<dbReference type="GO" id="GO:0046872">
    <property type="term" value="F:metal ion binding"/>
    <property type="evidence" value="ECO:0007669"/>
    <property type="project" value="InterPro"/>
</dbReference>
<dbReference type="EMBL" id="CMWB01000049">
    <property type="protein sequence ID" value="CKJ30490.1"/>
    <property type="molecule type" value="Genomic_DNA"/>
</dbReference>
<dbReference type="Gene3D" id="3.30.830.10">
    <property type="entry name" value="Metalloenzyme, LuxS/M16 peptidase-like"/>
    <property type="match status" value="2"/>
</dbReference>
<gene>
    <name evidence="3" type="ORF">AZJ28_07995</name>
    <name evidence="2" type="ORF">ERS096071_01955</name>
</gene>
<dbReference type="Pfam" id="PF05193">
    <property type="entry name" value="Peptidase_M16_C"/>
    <property type="match status" value="1"/>
</dbReference>
<dbReference type="PANTHER" id="PTHR11851">
    <property type="entry name" value="METALLOPROTEASE"/>
    <property type="match status" value="1"/>
</dbReference>
<dbReference type="InterPro" id="IPR050361">
    <property type="entry name" value="MPP/UQCRC_Complex"/>
</dbReference>